<feature type="disulfide bond" evidence="3">
    <location>
        <begin position="56"/>
        <end position="83"/>
    </location>
</feature>
<dbReference type="OrthoDB" id="10020456at2759"/>
<evidence type="ECO:0000259" key="7">
    <source>
        <dbReference type="PROSITE" id="PS01180"/>
    </source>
</evidence>
<accession>A0A6P4ZEG2</accession>
<evidence type="ECO:0000256" key="3">
    <source>
        <dbReference type="PROSITE-ProRule" id="PRU00059"/>
    </source>
</evidence>
<dbReference type="SMART" id="SM00042">
    <property type="entry name" value="CUB"/>
    <property type="match status" value="2"/>
</dbReference>
<dbReference type="PROSITE" id="PS01180">
    <property type="entry name" value="CUB"/>
    <property type="match status" value="2"/>
</dbReference>
<feature type="signal peptide" evidence="6">
    <location>
        <begin position="1"/>
        <end position="39"/>
    </location>
</feature>
<feature type="disulfide bond" evidence="4">
    <location>
        <begin position="485"/>
        <end position="500"/>
    </location>
</feature>
<dbReference type="Pfam" id="PF00057">
    <property type="entry name" value="Ldl_recept_a"/>
    <property type="match status" value="2"/>
</dbReference>
<evidence type="ECO:0000256" key="1">
    <source>
        <dbReference type="ARBA" id="ARBA00022737"/>
    </source>
</evidence>
<feature type="disulfide bond" evidence="4">
    <location>
        <begin position="196"/>
        <end position="211"/>
    </location>
</feature>
<dbReference type="CDD" id="cd00112">
    <property type="entry name" value="LDLa"/>
    <property type="match status" value="4"/>
</dbReference>
<evidence type="ECO:0000256" key="6">
    <source>
        <dbReference type="SAM" id="SignalP"/>
    </source>
</evidence>
<feature type="region of interest" description="Disordered" evidence="5">
    <location>
        <begin position="734"/>
        <end position="848"/>
    </location>
</feature>
<dbReference type="PRINTS" id="PR00261">
    <property type="entry name" value="LDLRECEPTOR"/>
</dbReference>
<feature type="disulfide bond" evidence="4">
    <location>
        <begin position="177"/>
        <end position="189"/>
    </location>
</feature>
<dbReference type="SUPFAM" id="SSF49854">
    <property type="entry name" value="Spermadhesin, CUB domain"/>
    <property type="match status" value="2"/>
</dbReference>
<dbReference type="FunFam" id="2.60.120.290:FF:000013">
    <property type="entry name" value="Membrane frizzled-related protein"/>
    <property type="match status" value="2"/>
</dbReference>
<dbReference type="GeneID" id="109473860"/>
<dbReference type="CDD" id="cd00041">
    <property type="entry name" value="CUB"/>
    <property type="match status" value="2"/>
</dbReference>
<feature type="disulfide bond" evidence="4">
    <location>
        <begin position="446"/>
        <end position="461"/>
    </location>
</feature>
<comment type="caution">
    <text evidence="4">Lacks conserved residue(s) required for the propagation of feature annotation.</text>
</comment>
<feature type="compositionally biased region" description="Polar residues" evidence="5">
    <location>
        <begin position="776"/>
        <end position="785"/>
    </location>
</feature>
<feature type="disulfide bond" evidence="4">
    <location>
        <begin position="250"/>
        <end position="265"/>
    </location>
</feature>
<dbReference type="Gene3D" id="2.60.120.290">
    <property type="entry name" value="Spermadhesin, CUB domain"/>
    <property type="match status" value="2"/>
</dbReference>
<feature type="compositionally biased region" description="Low complexity" evidence="5">
    <location>
        <begin position="744"/>
        <end position="775"/>
    </location>
</feature>
<feature type="region of interest" description="Disordered" evidence="5">
    <location>
        <begin position="665"/>
        <end position="692"/>
    </location>
</feature>
<evidence type="ECO:0000256" key="5">
    <source>
        <dbReference type="SAM" id="MobiDB-lite"/>
    </source>
</evidence>
<organism evidence="8 9">
    <name type="scientific">Branchiostoma belcheri</name>
    <name type="common">Amphioxus</name>
    <dbReference type="NCBI Taxonomy" id="7741"/>
    <lineage>
        <taxon>Eukaryota</taxon>
        <taxon>Metazoa</taxon>
        <taxon>Chordata</taxon>
        <taxon>Cephalochordata</taxon>
        <taxon>Leptocardii</taxon>
        <taxon>Amphioxiformes</taxon>
        <taxon>Branchiostomatidae</taxon>
        <taxon>Branchiostoma</taxon>
    </lineage>
</organism>
<keyword evidence="8" id="KW-1185">Reference proteome</keyword>
<evidence type="ECO:0000256" key="4">
    <source>
        <dbReference type="PROSITE-ProRule" id="PRU00124"/>
    </source>
</evidence>
<dbReference type="Gene3D" id="4.10.400.10">
    <property type="entry name" value="Low-density Lipoprotein Receptor"/>
    <property type="match status" value="5"/>
</dbReference>
<dbReference type="KEGG" id="bbel:109473860"/>
<dbReference type="PROSITE" id="PS01209">
    <property type="entry name" value="LDLRA_1"/>
    <property type="match status" value="2"/>
</dbReference>
<proteinExistence type="predicted"/>
<feature type="domain" description="CUB" evidence="7">
    <location>
        <begin position="56"/>
        <end position="170"/>
    </location>
</feature>
<dbReference type="AlphaFoldDB" id="A0A6P4ZEG2"/>
<dbReference type="SMART" id="SM00192">
    <property type="entry name" value="LDLa"/>
    <property type="match status" value="5"/>
</dbReference>
<dbReference type="InterPro" id="IPR002172">
    <property type="entry name" value="LDrepeatLR_classA_rpt"/>
</dbReference>
<feature type="disulfide bond" evidence="4">
    <location>
        <begin position="473"/>
        <end position="491"/>
    </location>
</feature>
<feature type="domain" description="CUB" evidence="7">
    <location>
        <begin position="271"/>
        <end position="384"/>
    </location>
</feature>
<dbReference type="PROSITE" id="PS50068">
    <property type="entry name" value="LDLRA_2"/>
    <property type="match status" value="5"/>
</dbReference>
<dbReference type="InterPro" id="IPR035914">
    <property type="entry name" value="Sperma_CUB_dom_sf"/>
</dbReference>
<dbReference type="PANTHER" id="PTHR24251">
    <property type="entry name" value="OVOCHYMASE-RELATED"/>
    <property type="match status" value="1"/>
</dbReference>
<dbReference type="InterPro" id="IPR036055">
    <property type="entry name" value="LDL_receptor-like_sf"/>
</dbReference>
<feature type="region of interest" description="Disordered" evidence="5">
    <location>
        <begin position="710"/>
        <end position="729"/>
    </location>
</feature>
<reference evidence="9" key="1">
    <citation type="submission" date="2025-08" db="UniProtKB">
        <authorList>
            <consortium name="RefSeq"/>
        </authorList>
    </citation>
    <scope>IDENTIFICATION</scope>
    <source>
        <tissue evidence="9">Gonad</tissue>
    </source>
</reference>
<keyword evidence="2 4" id="KW-1015">Disulfide bond</keyword>
<feature type="disulfide bond" evidence="4">
    <location>
        <begin position="184"/>
        <end position="202"/>
    </location>
</feature>
<evidence type="ECO:0000256" key="2">
    <source>
        <dbReference type="ARBA" id="ARBA00023157"/>
    </source>
</evidence>
<keyword evidence="6" id="KW-0732">Signal</keyword>
<dbReference type="InterPro" id="IPR023415">
    <property type="entry name" value="LDLR_class-A_CS"/>
</dbReference>
<dbReference type="Proteomes" id="UP000515135">
    <property type="component" value="Unplaced"/>
</dbReference>
<feature type="compositionally biased region" description="Low complexity" evidence="5">
    <location>
        <begin position="813"/>
        <end position="823"/>
    </location>
</feature>
<evidence type="ECO:0000313" key="9">
    <source>
        <dbReference type="RefSeq" id="XP_019629532.1"/>
    </source>
</evidence>
<feature type="disulfide bond" evidence="4">
    <location>
        <begin position="407"/>
        <end position="422"/>
    </location>
</feature>
<name>A0A6P4ZEG2_BRABE</name>
<dbReference type="Pfam" id="PF00431">
    <property type="entry name" value="CUB"/>
    <property type="match status" value="2"/>
</dbReference>
<gene>
    <name evidence="9" type="primary">LOC109473860</name>
</gene>
<protein>
    <submittedName>
        <fullName evidence="9">Low-density lipoprotein receptor-related protein 12-like</fullName>
    </submittedName>
</protein>
<keyword evidence="1" id="KW-0677">Repeat</keyword>
<sequence>MEKSEGGGRLGGTGRRLPGWKTWLLLFLSTVFQISHVCGEDRDILASSSRVGGEVCTDEKRHGPRGRILSPNYPLSYPSNTECNWYINANPDDVITISFEDFDLEAAEDCGYDSLEIGPVVSAGEQYVKYCGSYDPVPPPFLSTRDHVYIKFYSDPSTVGRGFALTYITGPQNVASCQQDEFHCDNGKCVLSSWTCNGMDECGDNSDEKDCTDIHRPTPPPHVSPCGADQYLCVDLHTGRDACFWDFTRCDGKQDCADGQDEHNCGGIVHCGGILSNTSGGFSSPNYPHDYQNNLSCDWIITIPNMVGVVIQLRFVDFALENHPATDYVTVYDGDTEDEDELGVYYGSNPSIGVIESSGPHMLVRFHSDSSGTNRGFLASYQIKGRCPALQQPCEDHSACYSSEDRCDGIWVCRDGTDEKGCDMCGSGEVPCGGPSKRCYPEGHHCNGEPFCDGGRDETNCDSCSPAEGTFHCRNRRCIYEKWVCDSQDDCGDGSDEEGCKVYVSEKVITAAVIGSIVCGLLLVIALGCTCKLYALRLQDDPRYQSTRFDTPMMRLQHELNRREAPPSYHVAVASHGPRQFQEAHTAFTQHVQAAMNMRPGRRLQQMRQFLRRSRSSESTSTAQAVITGESQERIALTVTRSSESMQSTVSDRVEVTRQADGSLRIRASISSAGNSSDSEDTDNETNRIIGESEPPMGAAAAVPEFQAPPISKTSFLPPSPPRFPPVSIAALPSTSRQEEDLQSRGSRSSSDSELLDLGADVGSSSATVVIHSSSQPFSQRSTGDGRSFQVHEAPNLNGGGGPSDDDEDTRSSRSQSMESVSSDGSVGFHVDNGQLPLLQQTGEESSC</sequence>
<dbReference type="InterPro" id="IPR000859">
    <property type="entry name" value="CUB_dom"/>
</dbReference>
<dbReference type="RefSeq" id="XP_019629532.1">
    <property type="nucleotide sequence ID" value="XM_019773973.1"/>
</dbReference>
<evidence type="ECO:0000313" key="8">
    <source>
        <dbReference type="Proteomes" id="UP000515135"/>
    </source>
</evidence>
<dbReference type="SUPFAM" id="SSF57424">
    <property type="entry name" value="LDL receptor-like module"/>
    <property type="match status" value="5"/>
</dbReference>
<feature type="compositionally biased region" description="Polar residues" evidence="5">
    <location>
        <begin position="838"/>
        <end position="848"/>
    </location>
</feature>
<feature type="chain" id="PRO_5028020905" evidence="6">
    <location>
        <begin position="40"/>
        <end position="848"/>
    </location>
</feature>